<dbReference type="PROSITE" id="PS50828">
    <property type="entry name" value="SMR"/>
    <property type="match status" value="1"/>
</dbReference>
<reference evidence="4 5" key="1">
    <citation type="journal article" date="2012" name="Appl. Environ. Microbiol.">
        <title>Short-read sequencing for genomic analysis of the brown rot fungus Fibroporia radiculosa.</title>
        <authorList>
            <person name="Tang J.D."/>
            <person name="Perkins A.D."/>
            <person name="Sonstegard T.S."/>
            <person name="Schroeder S.G."/>
            <person name="Burgess S.C."/>
            <person name="Diehl S.V."/>
        </authorList>
    </citation>
    <scope>NUCLEOTIDE SEQUENCE [LARGE SCALE GENOMIC DNA]</scope>
    <source>
        <strain evidence="4 5">TFFH 294</strain>
    </source>
</reference>
<feature type="region of interest" description="Disordered" evidence="2">
    <location>
        <begin position="233"/>
        <end position="387"/>
    </location>
</feature>
<dbReference type="HOGENOM" id="CLU_452087_0_0_1"/>
<evidence type="ECO:0000313" key="4">
    <source>
        <dbReference type="EMBL" id="CCL98661.1"/>
    </source>
</evidence>
<dbReference type="EMBL" id="HE796896">
    <property type="protein sequence ID" value="CCL98661.1"/>
    <property type="molecule type" value="Genomic_DNA"/>
</dbReference>
<dbReference type="Pfam" id="PF01713">
    <property type="entry name" value="Smr"/>
    <property type="match status" value="1"/>
</dbReference>
<dbReference type="RefSeq" id="XP_012177944.1">
    <property type="nucleotide sequence ID" value="XM_012322554.1"/>
</dbReference>
<sequence>MDNIFAIGVGLALRAIIDTVTHHNHRVNGSLVGLWEGAVLHHFLAKFPRSLDPFVAFGFRLFVDLLFTASVTRLAIVVVWTGLGLLLSDLGLELLEDKRFRRLWRRVQRALPAFLRPYTTARAPSRVQFLQVPPNASTTSSNTARSPPILRSPISPRSQPQLRPHARSPVPPVPARRPSTRPLPGSFSDWSEADTEATRASRLQQLPMRTRTPSELDYIPDIPHTPGMETYPSIIRPASRPVSRPTRSVASGLTTPEQSGSQASGSDGRPRDYSGLTTPLERSISPETRRERLPPVMIIEDDGFHDGARTPTRTELTDSPPIPIPLRPSSRHLDPLVSVPPELGDPLPTPSIAPPAGEMPDIPTPDDVDAAMTERGTGNRSPPPSYDQMDTKFPDNVSVAESQAPSVISEHSHGALVSRADTLRKEAVELDATRAKLKREYDAANRDKDFWLAFRLKVEHDRAAQNAQAMHARAERRYFKAHNRTPEPQTIDVHRLKVPEAVARVEQSLFDALEAGTPELRVITGRGNHSKGKIPVLKLAIIGAMEE</sequence>
<feature type="region of interest" description="Disordered" evidence="2">
    <location>
        <begin position="129"/>
        <end position="209"/>
    </location>
</feature>
<accession>J4I823</accession>
<feature type="compositionally biased region" description="Low complexity" evidence="2">
    <location>
        <begin position="133"/>
        <end position="163"/>
    </location>
</feature>
<protein>
    <recommendedName>
        <fullName evidence="3">Smr domain-containing protein</fullName>
    </recommendedName>
</protein>
<keyword evidence="5" id="KW-1185">Reference proteome</keyword>
<dbReference type="Gene3D" id="3.30.1370.110">
    <property type="match status" value="1"/>
</dbReference>
<dbReference type="InterPro" id="IPR002625">
    <property type="entry name" value="Smr_dom"/>
</dbReference>
<dbReference type="AlphaFoldDB" id="J4I823"/>
<name>J4I823_9APHY</name>
<dbReference type="OrthoDB" id="3231855at2759"/>
<evidence type="ECO:0000313" key="5">
    <source>
        <dbReference type="Proteomes" id="UP000006352"/>
    </source>
</evidence>
<evidence type="ECO:0000256" key="2">
    <source>
        <dbReference type="SAM" id="MobiDB-lite"/>
    </source>
</evidence>
<evidence type="ECO:0000256" key="1">
    <source>
        <dbReference type="SAM" id="Coils"/>
    </source>
</evidence>
<dbReference type="GeneID" id="24093572"/>
<keyword evidence="1" id="KW-0175">Coiled coil</keyword>
<dbReference type="InParanoid" id="J4I823"/>
<dbReference type="InterPro" id="IPR053020">
    <property type="entry name" value="Smr_domain_protein"/>
</dbReference>
<dbReference type="SUPFAM" id="SSF160443">
    <property type="entry name" value="SMR domain-like"/>
    <property type="match status" value="1"/>
</dbReference>
<proteinExistence type="predicted"/>
<dbReference type="InterPro" id="IPR036063">
    <property type="entry name" value="Smr_dom_sf"/>
</dbReference>
<feature type="coiled-coil region" evidence="1">
    <location>
        <begin position="420"/>
        <end position="447"/>
    </location>
</feature>
<dbReference type="Proteomes" id="UP000006352">
    <property type="component" value="Unassembled WGS sequence"/>
</dbReference>
<dbReference type="PANTHER" id="PTHR47417">
    <property type="entry name" value="SMR DOMAIN-CONTAINING PROTEIN YPL199C"/>
    <property type="match status" value="1"/>
</dbReference>
<dbReference type="PANTHER" id="PTHR47417:SF1">
    <property type="entry name" value="SMR DOMAIN-CONTAINING PROTEIN YPL199C"/>
    <property type="match status" value="1"/>
</dbReference>
<feature type="domain" description="Smr" evidence="3">
    <location>
        <begin position="491"/>
        <end position="547"/>
    </location>
</feature>
<feature type="compositionally biased region" description="Polar residues" evidence="2">
    <location>
        <begin position="245"/>
        <end position="265"/>
    </location>
</feature>
<dbReference type="STRING" id="599839.J4I823"/>
<organism evidence="4 5">
    <name type="scientific">Fibroporia radiculosa</name>
    <dbReference type="NCBI Taxonomy" id="599839"/>
    <lineage>
        <taxon>Eukaryota</taxon>
        <taxon>Fungi</taxon>
        <taxon>Dikarya</taxon>
        <taxon>Basidiomycota</taxon>
        <taxon>Agaricomycotina</taxon>
        <taxon>Agaricomycetes</taxon>
        <taxon>Polyporales</taxon>
        <taxon>Fibroporiaceae</taxon>
        <taxon>Fibroporia</taxon>
    </lineage>
</organism>
<gene>
    <name evidence="4" type="ORF">FIBRA_00663</name>
</gene>
<evidence type="ECO:0000259" key="3">
    <source>
        <dbReference type="PROSITE" id="PS50828"/>
    </source>
</evidence>